<organism evidence="1 2">
    <name type="scientific">Hymenobacter ginkgonis</name>
    <dbReference type="NCBI Taxonomy" id="2682976"/>
    <lineage>
        <taxon>Bacteria</taxon>
        <taxon>Pseudomonadati</taxon>
        <taxon>Bacteroidota</taxon>
        <taxon>Cytophagia</taxon>
        <taxon>Cytophagales</taxon>
        <taxon>Hymenobacteraceae</taxon>
        <taxon>Hymenobacter</taxon>
    </lineage>
</organism>
<dbReference type="RefSeq" id="WP_157567845.1">
    <property type="nucleotide sequence ID" value="NZ_WQKZ01000004.1"/>
</dbReference>
<protein>
    <submittedName>
        <fullName evidence="1">Uncharacterized protein</fullName>
    </submittedName>
</protein>
<proteinExistence type="predicted"/>
<accession>A0A7K1TI96</accession>
<dbReference type="AlphaFoldDB" id="A0A7K1TI96"/>
<dbReference type="Proteomes" id="UP000441336">
    <property type="component" value="Unassembled WGS sequence"/>
</dbReference>
<comment type="caution">
    <text evidence="1">The sequence shown here is derived from an EMBL/GenBank/DDBJ whole genome shotgun (WGS) entry which is preliminary data.</text>
</comment>
<name>A0A7K1TI96_9BACT</name>
<sequence>MYTLTIDLTKEQVEMLHANGDKIVLAKPSTAGQTPDVAWLAFNGLPKNVVSWEENYGVYASTSAITNGATLDQLSASPMPATIATVYELDAAGIINGPTKLPGQPGAFGLHNLYENVAPGTPMTVGLFQNATIGAQQVTGNAVSAAPVMQGQTAEMTPYTHVYIWTQAQIVGNSVVTVISGNRTELQFGGDTTDLTVTYDSSTATFNVVSSHSPAAIHHLSERTSHAQKA</sequence>
<dbReference type="EMBL" id="WQKZ01000004">
    <property type="protein sequence ID" value="MVN78092.1"/>
    <property type="molecule type" value="Genomic_DNA"/>
</dbReference>
<evidence type="ECO:0000313" key="1">
    <source>
        <dbReference type="EMBL" id="MVN78092.1"/>
    </source>
</evidence>
<gene>
    <name evidence="1" type="ORF">GO988_17315</name>
</gene>
<evidence type="ECO:0000313" key="2">
    <source>
        <dbReference type="Proteomes" id="UP000441336"/>
    </source>
</evidence>
<reference evidence="1 2" key="1">
    <citation type="submission" date="2019-12" db="EMBL/GenBank/DDBJ databases">
        <title>Hymenobacter sp. HMF4947 Genome sequencing and assembly.</title>
        <authorList>
            <person name="Kang H."/>
            <person name="Cha I."/>
            <person name="Kim H."/>
            <person name="Joh K."/>
        </authorList>
    </citation>
    <scope>NUCLEOTIDE SEQUENCE [LARGE SCALE GENOMIC DNA]</scope>
    <source>
        <strain evidence="1 2">HMF4947</strain>
    </source>
</reference>
<keyword evidence="2" id="KW-1185">Reference proteome</keyword>